<feature type="non-terminal residue" evidence="1">
    <location>
        <position position="133"/>
    </location>
</feature>
<gene>
    <name evidence="1" type="ORF">A0J61_11974</name>
</gene>
<dbReference type="OrthoDB" id="2289822at2759"/>
<comment type="caution">
    <text evidence="1">The sequence shown here is derived from an EMBL/GenBank/DDBJ whole genome shotgun (WGS) entry which is preliminary data.</text>
</comment>
<sequence length="133" mass="15403">MVKSMSAPDIEHIELRERANNFGASTWQFINALQQYYSRLGLSESVIDSQQITMAGSMSKDDHSNHLVLFEAKRANNNIRYWYIGEVFMYFEQNLNGTSRFLALVSIISDGSMNEYGIIGVEYDQQRRNIQFM</sequence>
<name>A0A1C7LJL8_9FUNG</name>
<reference evidence="1 2" key="1">
    <citation type="submission" date="2016-03" db="EMBL/GenBank/DDBJ databases">
        <title>Choanephora cucurbitarum.</title>
        <authorList>
            <person name="Min B."/>
            <person name="Park H."/>
            <person name="Park J.-H."/>
            <person name="Shin H.-D."/>
            <person name="Choi I.-G."/>
        </authorList>
    </citation>
    <scope>NUCLEOTIDE SEQUENCE [LARGE SCALE GENOMIC DNA]</scope>
    <source>
        <strain evidence="1 2">KUS-F28377</strain>
    </source>
</reference>
<dbReference type="EMBL" id="LUGH01002800">
    <property type="protein sequence ID" value="OBZ63049.1"/>
    <property type="molecule type" value="Genomic_DNA"/>
</dbReference>
<keyword evidence="2" id="KW-1185">Reference proteome</keyword>
<proteinExistence type="predicted"/>
<evidence type="ECO:0000313" key="1">
    <source>
        <dbReference type="EMBL" id="OBZ63049.1"/>
    </source>
</evidence>
<organism evidence="1 2">
    <name type="scientific">Choanephora cucurbitarum</name>
    <dbReference type="NCBI Taxonomy" id="101091"/>
    <lineage>
        <taxon>Eukaryota</taxon>
        <taxon>Fungi</taxon>
        <taxon>Fungi incertae sedis</taxon>
        <taxon>Mucoromycota</taxon>
        <taxon>Mucoromycotina</taxon>
        <taxon>Mucoromycetes</taxon>
        <taxon>Mucorales</taxon>
        <taxon>Mucorineae</taxon>
        <taxon>Choanephoraceae</taxon>
        <taxon>Choanephoroideae</taxon>
        <taxon>Choanephora</taxon>
    </lineage>
</organism>
<dbReference type="AlphaFoldDB" id="A0A1C7LJL8"/>
<dbReference type="InParanoid" id="A0A1C7LJL8"/>
<dbReference type="Proteomes" id="UP000093000">
    <property type="component" value="Unassembled WGS sequence"/>
</dbReference>
<evidence type="ECO:0000313" key="2">
    <source>
        <dbReference type="Proteomes" id="UP000093000"/>
    </source>
</evidence>
<protein>
    <submittedName>
        <fullName evidence="1">Uncharacterized protein</fullName>
    </submittedName>
</protein>
<accession>A0A1C7LJL8</accession>